<proteinExistence type="predicted"/>
<sequence>MSKIKFTGLAAACLMAFGTNVSAAEWSDTSISYRYGEHFREPTNTENIAKHIYGLTHVSGNKLGSNFFNVDMLQSDYKDPAKGGGGGAQEVYVVYSNQLQFGKIFKKKLGFGPVSDFAWSTGFDFNAKNDAFAPRVRKIITGPTIKFGGSYGWADLSFLYYKEKNHNGIMNVGVDFDSTYRIGTAWGLSFLSDSPLPLKFNGFLNYTASKGKDGFGNKTGPETLMETFLMVDVGKVAGYKDTVLIGPGYQYWRNKFGNVPGTGTKATTAMFKAEVHF</sequence>
<evidence type="ECO:0000256" key="1">
    <source>
        <dbReference type="SAM" id="SignalP"/>
    </source>
</evidence>
<evidence type="ECO:0008006" key="4">
    <source>
        <dbReference type="Google" id="ProtNLM"/>
    </source>
</evidence>
<dbReference type="SUPFAM" id="SSF111364">
    <property type="entry name" value="Tsx-like channel"/>
    <property type="match status" value="1"/>
</dbReference>
<gene>
    <name evidence="2" type="ORF">GCM10025770_26330</name>
</gene>
<dbReference type="RefSeq" id="WP_345533467.1">
    <property type="nucleotide sequence ID" value="NZ_BAABLD010000008.1"/>
</dbReference>
<feature type="chain" id="PRO_5047084692" description="Nucleoside-specific outer membrane channel protein Tsx" evidence="1">
    <location>
        <begin position="24"/>
        <end position="277"/>
    </location>
</feature>
<keyword evidence="3" id="KW-1185">Reference proteome</keyword>
<accession>A0ABP9QU15</accession>
<organism evidence="2 3">
    <name type="scientific">Viridibacterium curvum</name>
    <dbReference type="NCBI Taxonomy" id="1101404"/>
    <lineage>
        <taxon>Bacteria</taxon>
        <taxon>Pseudomonadati</taxon>
        <taxon>Pseudomonadota</taxon>
        <taxon>Betaproteobacteria</taxon>
        <taxon>Rhodocyclales</taxon>
        <taxon>Rhodocyclaceae</taxon>
        <taxon>Viridibacterium</taxon>
    </lineage>
</organism>
<protein>
    <recommendedName>
        <fullName evidence="4">Nucleoside-specific outer membrane channel protein Tsx</fullName>
    </recommendedName>
</protein>
<dbReference type="Gene3D" id="2.40.230.20">
    <property type="entry name" value="Nucleoside-specific channel-forming protein, Tsx-like"/>
    <property type="match status" value="1"/>
</dbReference>
<name>A0ABP9QU15_9RHOO</name>
<dbReference type="EMBL" id="BAABLD010000008">
    <property type="protein sequence ID" value="GAA5167541.1"/>
    <property type="molecule type" value="Genomic_DNA"/>
</dbReference>
<keyword evidence="1" id="KW-0732">Signal</keyword>
<dbReference type="Proteomes" id="UP001500547">
    <property type="component" value="Unassembled WGS sequence"/>
</dbReference>
<feature type="signal peptide" evidence="1">
    <location>
        <begin position="1"/>
        <end position="23"/>
    </location>
</feature>
<comment type="caution">
    <text evidence="2">The sequence shown here is derived from an EMBL/GenBank/DDBJ whole genome shotgun (WGS) entry which is preliminary data.</text>
</comment>
<evidence type="ECO:0000313" key="3">
    <source>
        <dbReference type="Proteomes" id="UP001500547"/>
    </source>
</evidence>
<evidence type="ECO:0000313" key="2">
    <source>
        <dbReference type="EMBL" id="GAA5167541.1"/>
    </source>
</evidence>
<dbReference type="InterPro" id="IPR036777">
    <property type="entry name" value="Channel_Tsx-like_sf"/>
</dbReference>
<reference evidence="3" key="1">
    <citation type="journal article" date="2019" name="Int. J. Syst. Evol. Microbiol.">
        <title>The Global Catalogue of Microorganisms (GCM) 10K type strain sequencing project: providing services to taxonomists for standard genome sequencing and annotation.</title>
        <authorList>
            <consortium name="The Broad Institute Genomics Platform"/>
            <consortium name="The Broad Institute Genome Sequencing Center for Infectious Disease"/>
            <person name="Wu L."/>
            <person name="Ma J."/>
        </authorList>
    </citation>
    <scope>NUCLEOTIDE SEQUENCE [LARGE SCALE GENOMIC DNA]</scope>
    <source>
        <strain evidence="3">JCM 18715</strain>
    </source>
</reference>